<protein>
    <submittedName>
        <fullName evidence="1">Uncharacterized protein</fullName>
    </submittedName>
</protein>
<proteinExistence type="predicted"/>
<sequence>MLTKTLSPLFALQQNLHL</sequence>
<dbReference type="AlphaFoldDB" id="A0AAF0T6T6"/>
<evidence type="ECO:0000313" key="1">
    <source>
        <dbReference type="EMBL" id="WMV09982.1"/>
    </source>
</evidence>
<organism evidence="1 2">
    <name type="scientific">Solanum verrucosum</name>
    <dbReference type="NCBI Taxonomy" id="315347"/>
    <lineage>
        <taxon>Eukaryota</taxon>
        <taxon>Viridiplantae</taxon>
        <taxon>Streptophyta</taxon>
        <taxon>Embryophyta</taxon>
        <taxon>Tracheophyta</taxon>
        <taxon>Spermatophyta</taxon>
        <taxon>Magnoliopsida</taxon>
        <taxon>eudicotyledons</taxon>
        <taxon>Gunneridae</taxon>
        <taxon>Pentapetalae</taxon>
        <taxon>asterids</taxon>
        <taxon>lamiids</taxon>
        <taxon>Solanales</taxon>
        <taxon>Solanaceae</taxon>
        <taxon>Solanoideae</taxon>
        <taxon>Solaneae</taxon>
        <taxon>Solanum</taxon>
    </lineage>
</organism>
<gene>
    <name evidence="1" type="ORF">MTR67_003367</name>
</gene>
<dbReference type="EMBL" id="CP133612">
    <property type="protein sequence ID" value="WMV09982.1"/>
    <property type="molecule type" value="Genomic_DNA"/>
</dbReference>
<reference evidence="1" key="1">
    <citation type="submission" date="2023-08" db="EMBL/GenBank/DDBJ databases">
        <title>A de novo genome assembly of Solanum verrucosum Schlechtendal, a Mexican diploid species geographically isolated from the other diploid A-genome species in potato relatives.</title>
        <authorList>
            <person name="Hosaka K."/>
        </authorList>
    </citation>
    <scope>NUCLEOTIDE SEQUENCE</scope>
    <source>
        <tissue evidence="1">Young leaves</tissue>
    </source>
</reference>
<dbReference type="Proteomes" id="UP001234989">
    <property type="component" value="Chromosome 1"/>
</dbReference>
<name>A0AAF0T6T6_SOLVR</name>
<accession>A0AAF0T6T6</accession>
<keyword evidence="2" id="KW-1185">Reference proteome</keyword>
<evidence type="ECO:0000313" key="2">
    <source>
        <dbReference type="Proteomes" id="UP001234989"/>
    </source>
</evidence>